<keyword evidence="3 6" id="KW-0697">Rotamase</keyword>
<gene>
    <name evidence="9" type="ORF">AMOR_24830</name>
</gene>
<dbReference type="Pfam" id="PF09312">
    <property type="entry name" value="SurA_N"/>
    <property type="match status" value="1"/>
</dbReference>
<dbReference type="RefSeq" id="WP_248361543.1">
    <property type="nucleotide sequence ID" value="NZ_AP025591.1"/>
</dbReference>
<evidence type="ECO:0000256" key="5">
    <source>
        <dbReference type="ARBA" id="ARBA00023235"/>
    </source>
</evidence>
<dbReference type="PANTHER" id="PTHR47637">
    <property type="entry name" value="CHAPERONE SURA"/>
    <property type="match status" value="1"/>
</dbReference>
<dbReference type="InterPro" id="IPR046357">
    <property type="entry name" value="PPIase_dom_sf"/>
</dbReference>
<keyword evidence="1 7" id="KW-0732">Signal</keyword>
<dbReference type="InterPro" id="IPR027304">
    <property type="entry name" value="Trigger_fact/SurA_dom_sf"/>
</dbReference>
<evidence type="ECO:0000256" key="3">
    <source>
        <dbReference type="ARBA" id="ARBA00023110"/>
    </source>
</evidence>
<dbReference type="InterPro" id="IPR000297">
    <property type="entry name" value="PPIase_PpiC"/>
</dbReference>
<dbReference type="Gene3D" id="1.10.4030.10">
    <property type="entry name" value="Porin chaperone SurA, peptide-binding domain"/>
    <property type="match status" value="1"/>
</dbReference>
<dbReference type="Gene3D" id="3.10.50.40">
    <property type="match status" value="1"/>
</dbReference>
<keyword evidence="5 6" id="KW-0413">Isomerase</keyword>
<feature type="chain" id="PRO_5047362011" description="PpiC domain-containing protein" evidence="7">
    <location>
        <begin position="21"/>
        <end position="334"/>
    </location>
</feature>
<dbReference type="InterPro" id="IPR015391">
    <property type="entry name" value="SurA_N"/>
</dbReference>
<dbReference type="Proteomes" id="UP001162891">
    <property type="component" value="Chromosome"/>
</dbReference>
<sequence>MTLSLPLALLALAAAPQPPAAPAAAARPANRLTVDRVAATVNGEVVTLIELIRRSGPAYEQATKLAPGKARDEAIAEVLRKAFDQVVADKLFQAQAKDLDLEITDAQVDAQLEDIKKRNNFDEAAFQEALKQEGLDLQTFRAQIRAQLQNFALLQYKVGSKVKASDEDLRNYYQSHPQEFQGEEEVHVRHIFLPIAGGSDADLAKVQAEGQRIVQRLKAGEDFAKVAKQVSKGPAAEDGGDLGWVRRGTLDRVLEEKAFALKAGQVSDLVRFGPGFHILKAEERRRGGGKTFEEAKDEIRARLLEEQGESYRKQYVAELRRDALIDVKIPELKQ</sequence>
<dbReference type="Pfam" id="PF00639">
    <property type="entry name" value="Rotamase"/>
    <property type="match status" value="1"/>
</dbReference>
<evidence type="ECO:0000313" key="10">
    <source>
        <dbReference type="Proteomes" id="UP001162891"/>
    </source>
</evidence>
<evidence type="ECO:0000256" key="1">
    <source>
        <dbReference type="ARBA" id="ARBA00022729"/>
    </source>
</evidence>
<evidence type="ECO:0000256" key="4">
    <source>
        <dbReference type="ARBA" id="ARBA00023186"/>
    </source>
</evidence>
<evidence type="ECO:0000256" key="2">
    <source>
        <dbReference type="ARBA" id="ARBA00022764"/>
    </source>
</evidence>
<evidence type="ECO:0000256" key="7">
    <source>
        <dbReference type="SAM" id="SignalP"/>
    </source>
</evidence>
<keyword evidence="10" id="KW-1185">Reference proteome</keyword>
<dbReference type="PANTHER" id="PTHR47637:SF1">
    <property type="entry name" value="CHAPERONE SURA"/>
    <property type="match status" value="1"/>
</dbReference>
<dbReference type="EMBL" id="AP025591">
    <property type="protein sequence ID" value="BDG03487.1"/>
    <property type="molecule type" value="Genomic_DNA"/>
</dbReference>
<organism evidence="9 10">
    <name type="scientific">Anaeromyxobacter oryzae</name>
    <dbReference type="NCBI Taxonomy" id="2918170"/>
    <lineage>
        <taxon>Bacteria</taxon>
        <taxon>Pseudomonadati</taxon>
        <taxon>Myxococcota</taxon>
        <taxon>Myxococcia</taxon>
        <taxon>Myxococcales</taxon>
        <taxon>Cystobacterineae</taxon>
        <taxon>Anaeromyxobacteraceae</taxon>
        <taxon>Anaeromyxobacter</taxon>
    </lineage>
</organism>
<accession>A0ABN6MUE8</accession>
<dbReference type="SUPFAM" id="SSF54534">
    <property type="entry name" value="FKBP-like"/>
    <property type="match status" value="1"/>
</dbReference>
<reference evidence="10" key="1">
    <citation type="journal article" date="2022" name="Int. J. Syst. Evol. Microbiol.">
        <title>Anaeromyxobacter oryzae sp. nov., Anaeromyxobacter diazotrophicus sp. nov. and Anaeromyxobacter paludicola sp. nov., isolated from paddy soils.</title>
        <authorList>
            <person name="Itoh H."/>
            <person name="Xu Z."/>
            <person name="Mise K."/>
            <person name="Masuda Y."/>
            <person name="Ushijima N."/>
            <person name="Hayakawa C."/>
            <person name="Shiratori Y."/>
            <person name="Senoo K."/>
        </authorList>
    </citation>
    <scope>NUCLEOTIDE SEQUENCE [LARGE SCALE GENOMIC DNA]</scope>
    <source>
        <strain evidence="10">Red232</strain>
    </source>
</reference>
<keyword evidence="4" id="KW-0143">Chaperone</keyword>
<dbReference type="InterPro" id="IPR050280">
    <property type="entry name" value="OMP_Chaperone_SurA"/>
</dbReference>
<evidence type="ECO:0000313" key="9">
    <source>
        <dbReference type="EMBL" id="BDG03487.1"/>
    </source>
</evidence>
<evidence type="ECO:0000259" key="8">
    <source>
        <dbReference type="PROSITE" id="PS50198"/>
    </source>
</evidence>
<evidence type="ECO:0000256" key="6">
    <source>
        <dbReference type="PROSITE-ProRule" id="PRU00278"/>
    </source>
</evidence>
<dbReference type="PROSITE" id="PS50198">
    <property type="entry name" value="PPIC_PPIASE_2"/>
    <property type="match status" value="1"/>
</dbReference>
<name>A0ABN6MUE8_9BACT</name>
<proteinExistence type="predicted"/>
<protein>
    <recommendedName>
        <fullName evidence="8">PpiC domain-containing protein</fullName>
    </recommendedName>
</protein>
<keyword evidence="2" id="KW-0574">Periplasm</keyword>
<feature type="domain" description="PpiC" evidence="8">
    <location>
        <begin position="183"/>
        <end position="283"/>
    </location>
</feature>
<feature type="signal peptide" evidence="7">
    <location>
        <begin position="1"/>
        <end position="20"/>
    </location>
</feature>
<dbReference type="SUPFAM" id="SSF109998">
    <property type="entry name" value="Triger factor/SurA peptide-binding domain-like"/>
    <property type="match status" value="1"/>
</dbReference>